<gene>
    <name evidence="2" type="ORF">PT974_01961</name>
</gene>
<evidence type="ECO:0000256" key="1">
    <source>
        <dbReference type="SAM" id="SignalP"/>
    </source>
</evidence>
<accession>A0ABR0SX13</accession>
<keyword evidence="3" id="KW-1185">Reference proteome</keyword>
<protein>
    <submittedName>
        <fullName evidence="2">Uncharacterized protein</fullName>
    </submittedName>
</protein>
<evidence type="ECO:0000313" key="3">
    <source>
        <dbReference type="Proteomes" id="UP001338125"/>
    </source>
</evidence>
<proteinExistence type="predicted"/>
<keyword evidence="1" id="KW-0732">Signal</keyword>
<feature type="signal peptide" evidence="1">
    <location>
        <begin position="1"/>
        <end position="22"/>
    </location>
</feature>
<organism evidence="2 3">
    <name type="scientific">Cladobotryum mycophilum</name>
    <dbReference type="NCBI Taxonomy" id="491253"/>
    <lineage>
        <taxon>Eukaryota</taxon>
        <taxon>Fungi</taxon>
        <taxon>Dikarya</taxon>
        <taxon>Ascomycota</taxon>
        <taxon>Pezizomycotina</taxon>
        <taxon>Sordariomycetes</taxon>
        <taxon>Hypocreomycetidae</taxon>
        <taxon>Hypocreales</taxon>
        <taxon>Hypocreaceae</taxon>
        <taxon>Cladobotryum</taxon>
    </lineage>
</organism>
<evidence type="ECO:0000313" key="2">
    <source>
        <dbReference type="EMBL" id="KAK5996624.1"/>
    </source>
</evidence>
<feature type="chain" id="PRO_5045557433" evidence="1">
    <location>
        <begin position="23"/>
        <end position="271"/>
    </location>
</feature>
<comment type="caution">
    <text evidence="2">The sequence shown here is derived from an EMBL/GenBank/DDBJ whole genome shotgun (WGS) entry which is preliminary data.</text>
</comment>
<name>A0ABR0SX13_9HYPO</name>
<dbReference type="EMBL" id="JAVFKD010000002">
    <property type="protein sequence ID" value="KAK5996624.1"/>
    <property type="molecule type" value="Genomic_DNA"/>
</dbReference>
<dbReference type="Proteomes" id="UP001338125">
    <property type="component" value="Unassembled WGS sequence"/>
</dbReference>
<sequence>MHLPTTLLTLTTLSPSLSLALAQEVFIGQDAIYVGPKARNISSNVWDSIASNPNATSSTTFIGYDLSKPFPSSQQDGWTLSIATGGTCSPQSHTWHVCLYAFSVKPGSARADGWGTGENPSCEHLLPPECLDDLQNLGAQKFRGDACALFDPGPSCSKDLDQEIGMVLSVSAEDATSTFGNNTPFFKRVDGTYSNQTMIDIIPITAMGRPMAVLTLWGSSKNSRRRRNPFASVNCVMPDAEPFDADAESGASILSSSLGWSLVVLAAAFLV</sequence>
<reference evidence="2 3" key="1">
    <citation type="submission" date="2024-01" db="EMBL/GenBank/DDBJ databases">
        <title>Complete genome of Cladobotryum mycophilum ATHUM6906.</title>
        <authorList>
            <person name="Christinaki A.C."/>
            <person name="Myridakis A.I."/>
            <person name="Kouvelis V.N."/>
        </authorList>
    </citation>
    <scope>NUCLEOTIDE SEQUENCE [LARGE SCALE GENOMIC DNA]</scope>
    <source>
        <strain evidence="2 3">ATHUM6906</strain>
    </source>
</reference>